<proteinExistence type="predicted"/>
<accession>A0A1N7S7R4</accession>
<keyword evidence="2" id="KW-0732">Signal</keyword>
<dbReference type="AlphaFoldDB" id="A0A1N7S7R4"/>
<feature type="chain" id="PRO_5013337832" description="Alginate regulatory protein AlgP" evidence="2">
    <location>
        <begin position="23"/>
        <end position="148"/>
    </location>
</feature>
<organism evidence="3 4">
    <name type="scientific">Paraburkholderia piptadeniae</name>
    <dbReference type="NCBI Taxonomy" id="1701573"/>
    <lineage>
        <taxon>Bacteria</taxon>
        <taxon>Pseudomonadati</taxon>
        <taxon>Pseudomonadota</taxon>
        <taxon>Betaproteobacteria</taxon>
        <taxon>Burkholderiales</taxon>
        <taxon>Burkholderiaceae</taxon>
        <taxon>Paraburkholderia</taxon>
    </lineage>
</organism>
<sequence length="148" mass="14571">MSFGFRVGVAVGLLCASMAARAEYKEVWNPPEAAPGARHVAHSKHPAPVGSGAAAGAHRHAAAPRANVAAAKPGTKAHAKKAASVAAGTAVKTAHVSGSHVPPHQAQAAHAKPAVAVVTPKSAQAANVPAPQASGGGAMPRELPPILK</sequence>
<gene>
    <name evidence="3" type="ORF">BN2476_340046</name>
</gene>
<reference evidence="3" key="1">
    <citation type="submission" date="2016-12" db="EMBL/GenBank/DDBJ databases">
        <authorList>
            <person name="Moulin L."/>
        </authorList>
    </citation>
    <scope>NUCLEOTIDE SEQUENCE [LARGE SCALE GENOMIC DNA]</scope>
    <source>
        <strain evidence="3">STM 7183</strain>
    </source>
</reference>
<feature type="region of interest" description="Disordered" evidence="1">
    <location>
        <begin position="34"/>
        <end position="86"/>
    </location>
</feature>
<dbReference type="RefSeq" id="WP_143810988.1">
    <property type="nucleotide sequence ID" value="NZ_CYGY02000034.1"/>
</dbReference>
<feature type="signal peptide" evidence="2">
    <location>
        <begin position="1"/>
        <end position="22"/>
    </location>
</feature>
<evidence type="ECO:0008006" key="5">
    <source>
        <dbReference type="Google" id="ProtNLM"/>
    </source>
</evidence>
<evidence type="ECO:0000256" key="2">
    <source>
        <dbReference type="SAM" id="SignalP"/>
    </source>
</evidence>
<protein>
    <recommendedName>
        <fullName evidence="5">Alginate regulatory protein AlgP</fullName>
    </recommendedName>
</protein>
<feature type="region of interest" description="Disordered" evidence="1">
    <location>
        <begin position="122"/>
        <end position="148"/>
    </location>
</feature>
<evidence type="ECO:0000256" key="1">
    <source>
        <dbReference type="SAM" id="MobiDB-lite"/>
    </source>
</evidence>
<evidence type="ECO:0000313" key="3">
    <source>
        <dbReference type="EMBL" id="SIT43063.1"/>
    </source>
</evidence>
<dbReference type="EMBL" id="CYGY02000034">
    <property type="protein sequence ID" value="SIT43063.1"/>
    <property type="molecule type" value="Genomic_DNA"/>
</dbReference>
<comment type="caution">
    <text evidence="3">The sequence shown here is derived from an EMBL/GenBank/DDBJ whole genome shotgun (WGS) entry which is preliminary data.</text>
</comment>
<evidence type="ECO:0000313" key="4">
    <source>
        <dbReference type="Proteomes" id="UP000195569"/>
    </source>
</evidence>
<name>A0A1N7S7R4_9BURK</name>
<dbReference type="OrthoDB" id="9115455at2"/>
<keyword evidence="4" id="KW-1185">Reference proteome</keyword>
<dbReference type="Proteomes" id="UP000195569">
    <property type="component" value="Unassembled WGS sequence"/>
</dbReference>